<comment type="caution">
    <text evidence="1">The sequence shown here is derived from an EMBL/GenBank/DDBJ whole genome shotgun (WGS) entry which is preliminary data.</text>
</comment>
<reference evidence="1 2" key="1">
    <citation type="submission" date="2014-08" db="EMBL/GenBank/DDBJ databases">
        <title>Porphyromonas gulae strain:COT-052_OH3439 Genome sequencing.</title>
        <authorList>
            <person name="Wallis C."/>
            <person name="Deusch O."/>
            <person name="O'Flynn C."/>
            <person name="Davis I."/>
            <person name="Jospin G."/>
            <person name="Darling A.E."/>
            <person name="Coil D.A."/>
            <person name="Alexiev A."/>
            <person name="Horsfall A."/>
            <person name="Kirkwood N."/>
            <person name="Harris S."/>
            <person name="Eisen J.A."/>
        </authorList>
    </citation>
    <scope>NUCLEOTIDE SEQUENCE [LARGE SCALE GENOMIC DNA]</scope>
    <source>
        <strain evidence="2">COT-052 OH3439</strain>
    </source>
</reference>
<evidence type="ECO:0000313" key="1">
    <source>
        <dbReference type="EMBL" id="KGN84181.1"/>
    </source>
</evidence>
<proteinExistence type="predicted"/>
<protein>
    <submittedName>
        <fullName evidence="1">Uncharacterized protein</fullName>
    </submittedName>
</protein>
<keyword evidence="2" id="KW-1185">Reference proteome</keyword>
<dbReference type="Proteomes" id="UP000030146">
    <property type="component" value="Unassembled WGS sequence"/>
</dbReference>
<name>A0A0A2EZ67_9PORP</name>
<evidence type="ECO:0000313" key="2">
    <source>
        <dbReference type="Proteomes" id="UP000030146"/>
    </source>
</evidence>
<organism evidence="1 2">
    <name type="scientific">Porphyromonas gulae</name>
    <dbReference type="NCBI Taxonomy" id="111105"/>
    <lineage>
        <taxon>Bacteria</taxon>
        <taxon>Pseudomonadati</taxon>
        <taxon>Bacteroidota</taxon>
        <taxon>Bacteroidia</taxon>
        <taxon>Bacteroidales</taxon>
        <taxon>Porphyromonadaceae</taxon>
        <taxon>Porphyromonas</taxon>
    </lineage>
</organism>
<sequence>MKQYALLPVTKIIQYLIKTAIGEDKLFPIEAVSIKKALRTDRGNYLIRIFTDVQQGLTSAIDSPLLSVFAIYKEELAPPKIMNKPKSVKVKDYVHNPAVSKAISFAPKTRAKKVFNNEEVFGMVLNKHP</sequence>
<dbReference type="EMBL" id="JRAK01000153">
    <property type="protein sequence ID" value="KGN84181.1"/>
    <property type="molecule type" value="Genomic_DNA"/>
</dbReference>
<accession>A0A0A2EZ67</accession>
<dbReference type="AlphaFoldDB" id="A0A0A2EZ67"/>
<gene>
    <name evidence="1" type="ORF">HR15_11505</name>
</gene>
<dbReference type="RefSeq" id="WP_039426763.1">
    <property type="nucleotide sequence ID" value="NZ_JRAK01000153.1"/>
</dbReference>